<reference evidence="2 3" key="1">
    <citation type="submission" date="2020-01" db="EMBL/GenBank/DDBJ databases">
        <title>Insect and environment-associated Actinomycetes.</title>
        <authorList>
            <person name="Currrie C."/>
            <person name="Chevrette M."/>
            <person name="Carlson C."/>
            <person name="Stubbendieck R."/>
            <person name="Wendt-Pienkowski E."/>
        </authorList>
    </citation>
    <scope>NUCLEOTIDE SEQUENCE [LARGE SCALE GENOMIC DNA]</scope>
    <source>
        <strain evidence="2 3">SID10258</strain>
    </source>
</reference>
<feature type="region of interest" description="Disordered" evidence="1">
    <location>
        <begin position="145"/>
        <end position="167"/>
    </location>
</feature>
<accession>A0A6L9QP60</accession>
<evidence type="ECO:0000313" key="3">
    <source>
        <dbReference type="Proteomes" id="UP000475532"/>
    </source>
</evidence>
<sequence>MTICVHPALRDALPGLTAAVVPLAARLNGTPGEFTAVRQRPAWAPVSVVDGVATVHLDENLSPGYAARVVRQISGALKDPGACKSPDGYGALIDAWLVGDDPPSVTDDRAAQRFASLTERRRRAWLRRHFTEYRTCALGPEDFRAAKKHRATEKAPHRALDRANPPR</sequence>
<protein>
    <submittedName>
        <fullName evidence="2">Uncharacterized protein</fullName>
    </submittedName>
</protein>
<gene>
    <name evidence="2" type="ORF">G3I70_25055</name>
</gene>
<comment type="caution">
    <text evidence="2">The sequence shown here is derived from an EMBL/GenBank/DDBJ whole genome shotgun (WGS) entry which is preliminary data.</text>
</comment>
<evidence type="ECO:0000313" key="2">
    <source>
        <dbReference type="EMBL" id="NEA25734.1"/>
    </source>
</evidence>
<dbReference type="EMBL" id="JAAGLI010000661">
    <property type="protein sequence ID" value="NEA25734.1"/>
    <property type="molecule type" value="Genomic_DNA"/>
</dbReference>
<feature type="compositionally biased region" description="Basic and acidic residues" evidence="1">
    <location>
        <begin position="152"/>
        <end position="161"/>
    </location>
</feature>
<evidence type="ECO:0000256" key="1">
    <source>
        <dbReference type="SAM" id="MobiDB-lite"/>
    </source>
</evidence>
<proteinExistence type="predicted"/>
<dbReference type="Proteomes" id="UP000475532">
    <property type="component" value="Unassembled WGS sequence"/>
</dbReference>
<organism evidence="2 3">
    <name type="scientific">Actinomadura bangladeshensis</name>
    <dbReference type="NCBI Taxonomy" id="453573"/>
    <lineage>
        <taxon>Bacteria</taxon>
        <taxon>Bacillati</taxon>
        <taxon>Actinomycetota</taxon>
        <taxon>Actinomycetes</taxon>
        <taxon>Streptosporangiales</taxon>
        <taxon>Thermomonosporaceae</taxon>
        <taxon>Actinomadura</taxon>
    </lineage>
</organism>
<name>A0A6L9QP60_9ACTN</name>
<dbReference type="AlphaFoldDB" id="A0A6L9QP60"/>